<evidence type="ECO:0000313" key="4">
    <source>
        <dbReference type="Proteomes" id="UP001549320"/>
    </source>
</evidence>
<feature type="chain" id="PRO_5045295752" evidence="1">
    <location>
        <begin position="23"/>
        <end position="190"/>
    </location>
</feature>
<dbReference type="Pfam" id="PF04264">
    <property type="entry name" value="YceI"/>
    <property type="match status" value="1"/>
</dbReference>
<evidence type="ECO:0000256" key="1">
    <source>
        <dbReference type="SAM" id="SignalP"/>
    </source>
</evidence>
<dbReference type="SUPFAM" id="SSF101874">
    <property type="entry name" value="YceI-like"/>
    <property type="match status" value="1"/>
</dbReference>
<sequence length="190" mass="20786">MRRSLTSLAILAAVGAVLPAQAADYVTEPTHTSAIFEITHFGAGINRARFDKEEGKIKYDPVAKTGQVELTIDASSISTGVPPFDGHLKGEQMFNVAKYPTIKFVSTKFHFDGDKVSQVDGQLTIKDKTHPITLKATQFACYQSPMVKREVCGGNFEGMIDRTQWGMDYGLNMVAGKEVKLIATVEAIKQ</sequence>
<dbReference type="PANTHER" id="PTHR34406:SF2">
    <property type="entry name" value="PERIPLASMIC PROTEIN"/>
    <property type="match status" value="1"/>
</dbReference>
<dbReference type="EMBL" id="JBEPSH010000008">
    <property type="protein sequence ID" value="MET4579138.1"/>
    <property type="molecule type" value="Genomic_DNA"/>
</dbReference>
<organism evidence="3 4">
    <name type="scientific">Ottowia thiooxydans</name>
    <dbReference type="NCBI Taxonomy" id="219182"/>
    <lineage>
        <taxon>Bacteria</taxon>
        <taxon>Pseudomonadati</taxon>
        <taxon>Pseudomonadota</taxon>
        <taxon>Betaproteobacteria</taxon>
        <taxon>Burkholderiales</taxon>
        <taxon>Comamonadaceae</taxon>
        <taxon>Ottowia</taxon>
    </lineage>
</organism>
<protein>
    <submittedName>
        <fullName evidence="3">Polyisoprenoid-binding protein YceI</fullName>
    </submittedName>
</protein>
<dbReference type="InterPro" id="IPR007372">
    <property type="entry name" value="Lipid/polyisoprenoid-bd_YceI"/>
</dbReference>
<keyword evidence="1" id="KW-0732">Signal</keyword>
<evidence type="ECO:0000313" key="3">
    <source>
        <dbReference type="EMBL" id="MET4579138.1"/>
    </source>
</evidence>
<dbReference type="Proteomes" id="UP001549320">
    <property type="component" value="Unassembled WGS sequence"/>
</dbReference>
<evidence type="ECO:0000259" key="2">
    <source>
        <dbReference type="SMART" id="SM00867"/>
    </source>
</evidence>
<feature type="domain" description="Lipid/polyisoprenoid-binding YceI-like" evidence="2">
    <location>
        <begin position="24"/>
        <end position="188"/>
    </location>
</feature>
<comment type="caution">
    <text evidence="3">The sequence shown here is derived from an EMBL/GenBank/DDBJ whole genome shotgun (WGS) entry which is preliminary data.</text>
</comment>
<dbReference type="RefSeq" id="WP_354446945.1">
    <property type="nucleotide sequence ID" value="NZ_JBEPSH010000008.1"/>
</dbReference>
<dbReference type="SMART" id="SM00867">
    <property type="entry name" value="YceI"/>
    <property type="match status" value="1"/>
</dbReference>
<dbReference type="PANTHER" id="PTHR34406">
    <property type="entry name" value="PROTEIN YCEI"/>
    <property type="match status" value="1"/>
</dbReference>
<gene>
    <name evidence="3" type="ORF">ABIE13_004261</name>
</gene>
<dbReference type="InterPro" id="IPR036761">
    <property type="entry name" value="TTHA0802/YceI-like_sf"/>
</dbReference>
<keyword evidence="4" id="KW-1185">Reference proteome</keyword>
<reference evidence="3 4" key="1">
    <citation type="submission" date="2024-06" db="EMBL/GenBank/DDBJ databases">
        <title>Sorghum-associated microbial communities from plants grown in Nebraska, USA.</title>
        <authorList>
            <person name="Schachtman D."/>
        </authorList>
    </citation>
    <scope>NUCLEOTIDE SEQUENCE [LARGE SCALE GENOMIC DNA]</scope>
    <source>
        <strain evidence="3 4">2709</strain>
    </source>
</reference>
<dbReference type="Gene3D" id="2.40.128.110">
    <property type="entry name" value="Lipid/polyisoprenoid-binding, YceI-like"/>
    <property type="match status" value="1"/>
</dbReference>
<feature type="signal peptide" evidence="1">
    <location>
        <begin position="1"/>
        <end position="22"/>
    </location>
</feature>
<proteinExistence type="predicted"/>
<accession>A0ABV2QE13</accession>
<name>A0ABV2QE13_9BURK</name>